<reference evidence="1 2" key="1">
    <citation type="submission" date="2019-05" db="EMBL/GenBank/DDBJ databases">
        <title>Another draft genome of Portunus trituberculatus and its Hox gene families provides insights of decapod evolution.</title>
        <authorList>
            <person name="Jeong J.-H."/>
            <person name="Song I."/>
            <person name="Kim S."/>
            <person name="Choi T."/>
            <person name="Kim D."/>
            <person name="Ryu S."/>
            <person name="Kim W."/>
        </authorList>
    </citation>
    <scope>NUCLEOTIDE SEQUENCE [LARGE SCALE GENOMIC DNA]</scope>
    <source>
        <tissue evidence="1">Muscle</tissue>
    </source>
</reference>
<dbReference type="AlphaFoldDB" id="A0A5B7EU63"/>
<gene>
    <name evidence="1" type="ORF">E2C01_030061</name>
</gene>
<comment type="caution">
    <text evidence="1">The sequence shown here is derived from an EMBL/GenBank/DDBJ whole genome shotgun (WGS) entry which is preliminary data.</text>
</comment>
<evidence type="ECO:0000313" key="1">
    <source>
        <dbReference type="EMBL" id="MPC36599.1"/>
    </source>
</evidence>
<dbReference type="EMBL" id="VSRR010003555">
    <property type="protein sequence ID" value="MPC36599.1"/>
    <property type="molecule type" value="Genomic_DNA"/>
</dbReference>
<dbReference type="Proteomes" id="UP000324222">
    <property type="component" value="Unassembled WGS sequence"/>
</dbReference>
<accession>A0A5B7EU63</accession>
<protein>
    <submittedName>
        <fullName evidence="1">Uncharacterized protein</fullName>
    </submittedName>
</protein>
<keyword evidence="2" id="KW-1185">Reference proteome</keyword>
<proteinExistence type="predicted"/>
<organism evidence="1 2">
    <name type="scientific">Portunus trituberculatus</name>
    <name type="common">Swimming crab</name>
    <name type="synonym">Neptunus trituberculatus</name>
    <dbReference type="NCBI Taxonomy" id="210409"/>
    <lineage>
        <taxon>Eukaryota</taxon>
        <taxon>Metazoa</taxon>
        <taxon>Ecdysozoa</taxon>
        <taxon>Arthropoda</taxon>
        <taxon>Crustacea</taxon>
        <taxon>Multicrustacea</taxon>
        <taxon>Malacostraca</taxon>
        <taxon>Eumalacostraca</taxon>
        <taxon>Eucarida</taxon>
        <taxon>Decapoda</taxon>
        <taxon>Pleocyemata</taxon>
        <taxon>Brachyura</taxon>
        <taxon>Eubrachyura</taxon>
        <taxon>Portunoidea</taxon>
        <taxon>Portunidae</taxon>
        <taxon>Portuninae</taxon>
        <taxon>Portunus</taxon>
    </lineage>
</organism>
<sequence>MFCCDNQLPAVIRSYSKATSQHTILYNQLTPRHHNLTAGAPTPLTLPNTLHLCHSQHYLMLEYKPH</sequence>
<name>A0A5B7EU63_PORTR</name>
<evidence type="ECO:0000313" key="2">
    <source>
        <dbReference type="Proteomes" id="UP000324222"/>
    </source>
</evidence>